<dbReference type="AlphaFoldDB" id="Q5JCU3"/>
<feature type="region of interest" description="Disordered" evidence="1">
    <location>
        <begin position="53"/>
        <end position="95"/>
    </location>
</feature>
<feature type="compositionally biased region" description="Gly residues" evidence="1">
    <location>
        <begin position="1"/>
        <end position="13"/>
    </location>
</feature>
<evidence type="ECO:0000313" key="2">
    <source>
        <dbReference type="EMBL" id="BAD87050.1"/>
    </source>
</evidence>
<gene>
    <name evidence="2" type="ORF">P0020E09.34</name>
</gene>
<organism evidence="2">
    <name type="scientific">Oryza sativa subsp. japonica</name>
    <name type="common">Rice</name>
    <dbReference type="NCBI Taxonomy" id="39947"/>
    <lineage>
        <taxon>Eukaryota</taxon>
        <taxon>Viridiplantae</taxon>
        <taxon>Streptophyta</taxon>
        <taxon>Embryophyta</taxon>
        <taxon>Tracheophyta</taxon>
        <taxon>Spermatophyta</taxon>
        <taxon>Magnoliopsida</taxon>
        <taxon>Liliopsida</taxon>
        <taxon>Poales</taxon>
        <taxon>Poaceae</taxon>
        <taxon>BOP clade</taxon>
        <taxon>Oryzoideae</taxon>
        <taxon>Oryzeae</taxon>
        <taxon>Oryzinae</taxon>
        <taxon>Oryza</taxon>
        <taxon>Oryza sativa</taxon>
    </lineage>
</organism>
<name>Q5JCU3_ORYSJ</name>
<sequence length="95" mass="9968">MAMEGHGGGGGGNNTMTTPASPGLPAAKWKGGRGDLHGAVACLGPDGLCQEMMTPKRRRRSYGEVNKERDRDNGERGLTTNGNASFSAADDEEEF</sequence>
<feature type="compositionally biased region" description="Basic and acidic residues" evidence="1">
    <location>
        <begin position="61"/>
        <end position="75"/>
    </location>
</feature>
<dbReference type="EMBL" id="AP003228">
    <property type="protein sequence ID" value="BAD87050.1"/>
    <property type="molecule type" value="Genomic_DNA"/>
</dbReference>
<reference evidence="2" key="1">
    <citation type="journal article" date="2002" name="Nature">
        <title>The genome sequence and structure of rice chromosome 1.</title>
        <authorList>
            <person name="Sasaki T."/>
            <person name="Matsumoto T."/>
            <person name="Yamamoto K."/>
            <person name="Sakata K."/>
            <person name="Baba T."/>
            <person name="Katayose Y."/>
            <person name="Wu J."/>
            <person name="Niimura Y."/>
            <person name="Cheng Z."/>
            <person name="Nagamura Y."/>
            <person name="Antonio B.A."/>
            <person name="Kanamori H."/>
            <person name="Hosokawa S."/>
            <person name="Masukawa M."/>
            <person name="Arikawa K."/>
            <person name="Chiden Y."/>
            <person name="Hayashi M."/>
            <person name="Okamoto M."/>
            <person name="Ando T."/>
            <person name="Aoki H."/>
            <person name="Arita K."/>
            <person name="Hamada M."/>
            <person name="Harada C."/>
            <person name="Hijishita S."/>
            <person name="Honda M."/>
            <person name="Ichikawa Y."/>
            <person name="Idonuma A."/>
            <person name="Iijima M."/>
            <person name="Ikeda M."/>
            <person name="Ikeno M."/>
            <person name="Itoh S."/>
            <person name="Itoh T."/>
            <person name="Itoh Y."/>
            <person name="Itoh Y."/>
            <person name="Iwabuchi A."/>
            <person name="Kamiya K."/>
            <person name="Karasawa W."/>
            <person name="Katagiri S."/>
            <person name="Kikuta A."/>
            <person name="Kobayashi N."/>
            <person name="Kono I."/>
            <person name="Machita K."/>
            <person name="Maehara T."/>
            <person name="Mizuno H."/>
            <person name="Mizubayashi T."/>
            <person name="Mukai Y."/>
            <person name="Nagasaki H."/>
            <person name="Nakashima M."/>
            <person name="Nakama Y."/>
            <person name="Nakamichi Y."/>
            <person name="Nakamura M."/>
            <person name="Namiki N."/>
            <person name="Negishi M."/>
            <person name="Ohta I."/>
            <person name="Ono N."/>
            <person name="Saji S."/>
            <person name="Sakai K."/>
            <person name="Shibata M."/>
            <person name="Shimokawa T."/>
            <person name="Shomura A."/>
            <person name="Song J."/>
            <person name="Takazaki Y."/>
            <person name="Terasawa K."/>
            <person name="Tsuji K."/>
            <person name="Waki K."/>
            <person name="Yamagata H."/>
            <person name="Yamane H."/>
            <person name="Yoshiki S."/>
            <person name="Yoshihara R."/>
            <person name="Yukawa K."/>
            <person name="Zhong H."/>
            <person name="Iwama H."/>
            <person name="Endo T."/>
            <person name="Ito H."/>
            <person name="Hahn J.H."/>
            <person name="Kim H.I."/>
            <person name="Eun M.Y."/>
            <person name="Yano M."/>
            <person name="Jiang J."/>
            <person name="Gojobori T."/>
        </authorList>
    </citation>
    <scope>NUCLEOTIDE SEQUENCE</scope>
</reference>
<evidence type="ECO:0000256" key="1">
    <source>
        <dbReference type="SAM" id="MobiDB-lite"/>
    </source>
</evidence>
<protein>
    <submittedName>
        <fullName evidence="2">Uncharacterized protein</fullName>
    </submittedName>
</protein>
<proteinExistence type="predicted"/>
<accession>Q5JCU3</accession>
<feature type="region of interest" description="Disordered" evidence="1">
    <location>
        <begin position="1"/>
        <end position="34"/>
    </location>
</feature>
<dbReference type="Proteomes" id="UP000817658">
    <property type="component" value="Chromosome 1"/>
</dbReference>